<evidence type="ECO:0000259" key="1">
    <source>
        <dbReference type="PROSITE" id="PS50075"/>
    </source>
</evidence>
<dbReference type="Proteomes" id="UP000593601">
    <property type="component" value="Chromosome"/>
</dbReference>
<sequence length="75" mass="8530">MDTLMNILTEIDSSIVWDQENALIDDRMLDSFDIISLVSEMEGAFDIEIEASEMVPDNFNSVEAMRKMIVRLQGS</sequence>
<dbReference type="InterPro" id="IPR036736">
    <property type="entry name" value="ACP-like_sf"/>
</dbReference>
<gene>
    <name evidence="2" type="ORF">INP51_11380</name>
</gene>
<name>A0A7M2RLK4_9FIRM</name>
<organism evidence="2 3">
    <name type="scientific">Blautia liquoris</name>
    <dbReference type="NCBI Taxonomy" id="2779518"/>
    <lineage>
        <taxon>Bacteria</taxon>
        <taxon>Bacillati</taxon>
        <taxon>Bacillota</taxon>
        <taxon>Clostridia</taxon>
        <taxon>Lachnospirales</taxon>
        <taxon>Lachnospiraceae</taxon>
        <taxon>Blautia</taxon>
    </lineage>
</organism>
<dbReference type="KEGG" id="bliq:INP51_11380"/>
<dbReference type="Gene3D" id="1.10.1200.10">
    <property type="entry name" value="ACP-like"/>
    <property type="match status" value="1"/>
</dbReference>
<proteinExistence type="predicted"/>
<feature type="domain" description="Carrier" evidence="1">
    <location>
        <begin position="1"/>
        <end position="73"/>
    </location>
</feature>
<dbReference type="InterPro" id="IPR009081">
    <property type="entry name" value="PP-bd_ACP"/>
</dbReference>
<dbReference type="PROSITE" id="PS50075">
    <property type="entry name" value="CARRIER"/>
    <property type="match status" value="1"/>
</dbReference>
<accession>A0A7M2RLK4</accession>
<evidence type="ECO:0000313" key="2">
    <source>
        <dbReference type="EMBL" id="QOV21038.1"/>
    </source>
</evidence>
<dbReference type="EMBL" id="CP063304">
    <property type="protein sequence ID" value="QOV21038.1"/>
    <property type="molecule type" value="Genomic_DNA"/>
</dbReference>
<dbReference type="SUPFAM" id="SSF47336">
    <property type="entry name" value="ACP-like"/>
    <property type="match status" value="1"/>
</dbReference>
<evidence type="ECO:0000313" key="3">
    <source>
        <dbReference type="Proteomes" id="UP000593601"/>
    </source>
</evidence>
<keyword evidence="3" id="KW-1185">Reference proteome</keyword>
<protein>
    <submittedName>
        <fullName evidence="2">Acyl carrier protein</fullName>
    </submittedName>
</protein>
<reference evidence="2 3" key="1">
    <citation type="submission" date="2020-10" db="EMBL/GenBank/DDBJ databases">
        <title>Blautia liquoris sp.nov., isolated from the mud in a fermentation cellar used for the production of Chinese strong-flavoured liquor.</title>
        <authorList>
            <person name="Lu L."/>
        </authorList>
    </citation>
    <scope>NUCLEOTIDE SEQUENCE [LARGE SCALE GENOMIC DNA]</scope>
    <source>
        <strain evidence="2 3">LZLJ-3</strain>
    </source>
</reference>
<dbReference type="AlphaFoldDB" id="A0A7M2RLK4"/>